<feature type="domain" description="Glycosyl hydrolase family 32 C-terminal" evidence="6">
    <location>
        <begin position="338"/>
        <end position="470"/>
    </location>
</feature>
<dbReference type="InterPro" id="IPR018053">
    <property type="entry name" value="Glyco_hydro_32_AS"/>
</dbReference>
<dbReference type="Gene3D" id="2.115.10.20">
    <property type="entry name" value="Glycosyl hydrolase domain, family 43"/>
    <property type="match status" value="1"/>
</dbReference>
<dbReference type="PANTHER" id="PTHR42800:SF1">
    <property type="entry name" value="EXOINULINASE INUD (AFU_ORTHOLOGUE AFUA_5G00480)"/>
    <property type="match status" value="1"/>
</dbReference>
<evidence type="ECO:0000259" key="5">
    <source>
        <dbReference type="Pfam" id="PF00251"/>
    </source>
</evidence>
<keyword evidence="7" id="KW-0614">Plasmid</keyword>
<keyword evidence="2 4" id="KW-0378">Hydrolase</keyword>
<dbReference type="PROSITE" id="PS00609">
    <property type="entry name" value="GLYCOSYL_HYDROL_F32"/>
    <property type="match status" value="1"/>
</dbReference>
<evidence type="ECO:0000256" key="4">
    <source>
        <dbReference type="RuleBase" id="RU362110"/>
    </source>
</evidence>
<name>A0ABY7AUK3_9ALTE</name>
<dbReference type="InterPro" id="IPR013320">
    <property type="entry name" value="ConA-like_dom_sf"/>
</dbReference>
<dbReference type="CDD" id="cd18622">
    <property type="entry name" value="GH32_Inu-like"/>
    <property type="match status" value="1"/>
</dbReference>
<dbReference type="SUPFAM" id="SSF49899">
    <property type="entry name" value="Concanavalin A-like lectins/glucanases"/>
    <property type="match status" value="1"/>
</dbReference>
<reference evidence="7" key="1">
    <citation type="submission" date="2022-10" db="EMBL/GenBank/DDBJ databases">
        <title>Catenovulum adriacola sp. nov. isolated in the Harbour of Susak.</title>
        <authorList>
            <person name="Schoch T."/>
            <person name="Reich S.J."/>
            <person name="Stoeferle S."/>
            <person name="Flaiz M."/>
            <person name="Kazda M."/>
            <person name="Riedel C.U."/>
            <person name="Duerre P."/>
        </authorList>
    </citation>
    <scope>NUCLEOTIDE SEQUENCE</scope>
    <source>
        <strain evidence="7">TS8</strain>
        <plasmid evidence="7">pCadTS8_1</plasmid>
    </source>
</reference>
<dbReference type="SMART" id="SM00640">
    <property type="entry name" value="Glyco_32"/>
    <property type="match status" value="1"/>
</dbReference>
<dbReference type="Pfam" id="PF00251">
    <property type="entry name" value="Glyco_hydro_32N"/>
    <property type="match status" value="1"/>
</dbReference>
<keyword evidence="3 4" id="KW-0326">Glycosidase</keyword>
<comment type="similarity">
    <text evidence="1 4">Belongs to the glycosyl hydrolase 32 family.</text>
</comment>
<dbReference type="PANTHER" id="PTHR42800">
    <property type="entry name" value="EXOINULINASE INUD (AFU_ORTHOLOGUE AFUA_5G00480)"/>
    <property type="match status" value="1"/>
</dbReference>
<keyword evidence="8" id="KW-1185">Reference proteome</keyword>
<feature type="domain" description="Glycosyl hydrolase family 32 N-terminal" evidence="5">
    <location>
        <begin position="15"/>
        <end position="318"/>
    </location>
</feature>
<evidence type="ECO:0000313" key="8">
    <source>
        <dbReference type="Proteomes" id="UP001163726"/>
    </source>
</evidence>
<evidence type="ECO:0000259" key="6">
    <source>
        <dbReference type="Pfam" id="PF08244"/>
    </source>
</evidence>
<dbReference type="InterPro" id="IPR023296">
    <property type="entry name" value="Glyco_hydro_beta-prop_sf"/>
</dbReference>
<evidence type="ECO:0000256" key="1">
    <source>
        <dbReference type="ARBA" id="ARBA00009902"/>
    </source>
</evidence>
<dbReference type="Gene3D" id="2.60.120.560">
    <property type="entry name" value="Exo-inulinase, domain 1"/>
    <property type="match status" value="1"/>
</dbReference>
<dbReference type="GO" id="GO:0016787">
    <property type="term" value="F:hydrolase activity"/>
    <property type="evidence" value="ECO:0007669"/>
    <property type="project" value="UniProtKB-KW"/>
</dbReference>
<evidence type="ECO:0000256" key="3">
    <source>
        <dbReference type="ARBA" id="ARBA00023295"/>
    </source>
</evidence>
<proteinExistence type="inferred from homology"/>
<sequence>MPNNIFTPQWRPKAHFTPEQNWMNDPNGLVYYNGKYHLFYQYNPHGNDWGNMNWGHATSTDLVNWHHHPVAVEMSPKGLGYIYSGSAVVDYDNTSGLQTGEHPPLVALFTHTEANTEVQRQSLAYSLDGGDSWQQYANNPVIENPGIVDFRDPKVSWHPASSQWIMALTAGHSIEFYASKNLFDWAHISSFGEDDGSHQGEWECPDLFELTTETGIKKWVLLVSLVPGGPNGGSGTQYFIGDFDGVQFKAEHQDVRWLDYGPDNYAGVTWDGRQTIDNRRTLIAWMSNWTYAEDMPTFPWRGAMCLPRDLSLTQIDGNFYVTNLPAKEVLDSSQIVSEVTASDKVLSLPLSQKSALDIQLSCEITQSDKLYIRMFNDAGETVELKYLPQRQKLVVDRSQAGWSYKLWRTPRLEAKTFIDSGKVNARLVLDTSSLEVFWQQGSTTMTICLLPTQPFNRIEISSDNTGDKKISLAEIK</sequence>
<dbReference type="SUPFAM" id="SSF75005">
    <property type="entry name" value="Arabinanase/levansucrase/invertase"/>
    <property type="match status" value="1"/>
</dbReference>
<dbReference type="EMBL" id="CP109966">
    <property type="protein sequence ID" value="WAJ71951.1"/>
    <property type="molecule type" value="Genomic_DNA"/>
</dbReference>
<dbReference type="InterPro" id="IPR013148">
    <property type="entry name" value="Glyco_hydro_32_N"/>
</dbReference>
<dbReference type="Pfam" id="PF08244">
    <property type="entry name" value="Glyco_hydro_32C"/>
    <property type="match status" value="1"/>
</dbReference>
<gene>
    <name evidence="7" type="ORF">OLW01_14615</name>
</gene>
<evidence type="ECO:0000313" key="7">
    <source>
        <dbReference type="EMBL" id="WAJ71951.1"/>
    </source>
</evidence>
<geneLocation type="plasmid" evidence="7 8">
    <name>pCadTS8_1</name>
</geneLocation>
<dbReference type="Proteomes" id="UP001163726">
    <property type="component" value="Plasmid pCadTS8_1"/>
</dbReference>
<organism evidence="7 8">
    <name type="scientific">Catenovulum adriaticum</name>
    <dbReference type="NCBI Taxonomy" id="2984846"/>
    <lineage>
        <taxon>Bacteria</taxon>
        <taxon>Pseudomonadati</taxon>
        <taxon>Pseudomonadota</taxon>
        <taxon>Gammaproteobacteria</taxon>
        <taxon>Alteromonadales</taxon>
        <taxon>Alteromonadaceae</taxon>
        <taxon>Catenovulum</taxon>
    </lineage>
</organism>
<evidence type="ECO:0000256" key="2">
    <source>
        <dbReference type="ARBA" id="ARBA00022801"/>
    </source>
</evidence>
<dbReference type="InterPro" id="IPR001362">
    <property type="entry name" value="Glyco_hydro_32"/>
</dbReference>
<dbReference type="InterPro" id="IPR013189">
    <property type="entry name" value="Glyco_hydro_32_C"/>
</dbReference>
<protein>
    <submittedName>
        <fullName evidence="7">Glycoside hydrolase family 32 protein</fullName>
    </submittedName>
</protein>
<accession>A0ABY7AUK3</accession>
<dbReference type="RefSeq" id="WP_268076670.1">
    <property type="nucleotide sequence ID" value="NZ_CP109966.1"/>
</dbReference>